<comment type="caution">
    <text evidence="1">The sequence shown here is derived from an EMBL/GenBank/DDBJ whole genome shotgun (WGS) entry which is preliminary data.</text>
</comment>
<dbReference type="Proteomes" id="UP000708208">
    <property type="component" value="Unassembled WGS sequence"/>
</dbReference>
<organism evidence="1 2">
    <name type="scientific">Allacma fusca</name>
    <dbReference type="NCBI Taxonomy" id="39272"/>
    <lineage>
        <taxon>Eukaryota</taxon>
        <taxon>Metazoa</taxon>
        <taxon>Ecdysozoa</taxon>
        <taxon>Arthropoda</taxon>
        <taxon>Hexapoda</taxon>
        <taxon>Collembola</taxon>
        <taxon>Symphypleona</taxon>
        <taxon>Sminthuridae</taxon>
        <taxon>Allacma</taxon>
    </lineage>
</organism>
<sequence>MHVSQRLCSQKFIICPLHITFLYAGKSEVDKKILQLITWELFSPTYIDNDARQEDQGVINGTPNGRRFMRKVKLSEHMHI</sequence>
<proteinExistence type="predicted"/>
<reference evidence="1" key="1">
    <citation type="submission" date="2021-06" db="EMBL/GenBank/DDBJ databases">
        <authorList>
            <person name="Hodson N. C."/>
            <person name="Mongue J. A."/>
            <person name="Jaron S. K."/>
        </authorList>
    </citation>
    <scope>NUCLEOTIDE SEQUENCE</scope>
</reference>
<evidence type="ECO:0000313" key="2">
    <source>
        <dbReference type="Proteomes" id="UP000708208"/>
    </source>
</evidence>
<keyword evidence="2" id="KW-1185">Reference proteome</keyword>
<name>A0A8J2NFR8_9HEXA</name>
<dbReference type="AlphaFoldDB" id="A0A8J2NFR8"/>
<dbReference type="EMBL" id="CAJVCH010000001">
    <property type="protein sequence ID" value="CAG7629107.1"/>
    <property type="molecule type" value="Genomic_DNA"/>
</dbReference>
<accession>A0A8J2NFR8</accession>
<evidence type="ECO:0000313" key="1">
    <source>
        <dbReference type="EMBL" id="CAG7629107.1"/>
    </source>
</evidence>
<protein>
    <submittedName>
        <fullName evidence="1">Uncharacterized protein</fullName>
    </submittedName>
</protein>
<gene>
    <name evidence="1" type="ORF">AFUS01_LOCUS26</name>
</gene>